<dbReference type="SMART" id="SM00823">
    <property type="entry name" value="PKS_PP"/>
    <property type="match status" value="1"/>
</dbReference>
<dbReference type="InterPro" id="IPR006162">
    <property type="entry name" value="Ppantetheine_attach_site"/>
</dbReference>
<dbReference type="FunFam" id="2.30.38.10:FF:000001">
    <property type="entry name" value="Non-ribosomal peptide synthetase PvdI"/>
    <property type="match status" value="1"/>
</dbReference>
<dbReference type="InterPro" id="IPR020845">
    <property type="entry name" value="AMP-binding_CS"/>
</dbReference>
<dbReference type="PANTHER" id="PTHR45527">
    <property type="entry name" value="NONRIBOSOMAL PEPTIDE SYNTHETASE"/>
    <property type="match status" value="1"/>
</dbReference>
<dbReference type="PROSITE" id="PS00455">
    <property type="entry name" value="AMP_BINDING"/>
    <property type="match status" value="1"/>
</dbReference>
<dbReference type="SUPFAM" id="SSF53335">
    <property type="entry name" value="S-adenosyl-L-methionine-dependent methyltransferases"/>
    <property type="match status" value="1"/>
</dbReference>
<evidence type="ECO:0000256" key="2">
    <source>
        <dbReference type="ARBA" id="ARBA00022450"/>
    </source>
</evidence>
<dbReference type="InterPro" id="IPR001242">
    <property type="entry name" value="Condensation_dom"/>
</dbReference>
<proteinExistence type="predicted"/>
<keyword evidence="2" id="KW-0596">Phosphopantetheine</keyword>
<dbReference type="EMBL" id="BIFR01000002">
    <property type="protein sequence ID" value="GCE15705.1"/>
    <property type="molecule type" value="Genomic_DNA"/>
</dbReference>
<evidence type="ECO:0000256" key="4">
    <source>
        <dbReference type="ARBA" id="ARBA00022737"/>
    </source>
</evidence>
<dbReference type="Pfam" id="PF00501">
    <property type="entry name" value="AMP-binding"/>
    <property type="match status" value="1"/>
</dbReference>
<dbReference type="SUPFAM" id="SSF56801">
    <property type="entry name" value="Acetyl-CoA synthetase-like"/>
    <property type="match status" value="1"/>
</dbReference>
<dbReference type="GO" id="GO:0008610">
    <property type="term" value="P:lipid biosynthetic process"/>
    <property type="evidence" value="ECO:0007669"/>
    <property type="project" value="UniProtKB-ARBA"/>
</dbReference>
<dbReference type="InterPro" id="IPR023213">
    <property type="entry name" value="CAT-like_dom_sf"/>
</dbReference>
<dbReference type="Gene3D" id="3.30.559.10">
    <property type="entry name" value="Chloramphenicol acetyltransferase-like domain"/>
    <property type="match status" value="2"/>
</dbReference>
<dbReference type="CDD" id="cd02440">
    <property type="entry name" value="AdoMet_MTases"/>
    <property type="match status" value="1"/>
</dbReference>
<dbReference type="Gene3D" id="3.30.300.30">
    <property type="match status" value="2"/>
</dbReference>
<dbReference type="Gene3D" id="3.40.50.980">
    <property type="match status" value="2"/>
</dbReference>
<dbReference type="InterPro" id="IPR020806">
    <property type="entry name" value="PKS_PP-bd"/>
</dbReference>
<gene>
    <name evidence="6" type="ORF">KTT_55640</name>
</gene>
<dbReference type="InterPro" id="IPR036736">
    <property type="entry name" value="ACP-like_sf"/>
</dbReference>
<dbReference type="SUPFAM" id="SSF52777">
    <property type="entry name" value="CoA-dependent acyltransferases"/>
    <property type="match status" value="4"/>
</dbReference>
<comment type="caution">
    <text evidence="6">The sequence shown here is derived from an EMBL/GenBank/DDBJ whole genome shotgun (WGS) entry which is preliminary data.</text>
</comment>
<dbReference type="FunFam" id="3.40.50.12780:FF:000012">
    <property type="entry name" value="Non-ribosomal peptide synthetase"/>
    <property type="match status" value="1"/>
</dbReference>
<dbReference type="Proteomes" id="UP000287352">
    <property type="component" value="Unassembled WGS sequence"/>
</dbReference>
<dbReference type="GO" id="GO:0031177">
    <property type="term" value="F:phosphopantetheine binding"/>
    <property type="evidence" value="ECO:0007669"/>
    <property type="project" value="InterPro"/>
</dbReference>
<dbReference type="Pfam" id="PF08242">
    <property type="entry name" value="Methyltransf_12"/>
    <property type="match status" value="1"/>
</dbReference>
<dbReference type="GO" id="GO:0003824">
    <property type="term" value="F:catalytic activity"/>
    <property type="evidence" value="ECO:0007669"/>
    <property type="project" value="InterPro"/>
</dbReference>
<name>A0A402A9S6_9CHLR</name>
<accession>A0A402A9S6</accession>
<protein>
    <recommendedName>
        <fullName evidence="5">Carrier domain-containing protein</fullName>
    </recommendedName>
</protein>
<keyword evidence="7" id="KW-1185">Reference proteome</keyword>
<dbReference type="GO" id="GO:0005829">
    <property type="term" value="C:cytosol"/>
    <property type="evidence" value="ECO:0007669"/>
    <property type="project" value="TreeGrafter"/>
</dbReference>
<dbReference type="Gene3D" id="3.30.559.30">
    <property type="entry name" value="Nonribosomal peptide synthetase, condensation domain"/>
    <property type="match status" value="2"/>
</dbReference>
<dbReference type="PROSITE" id="PS00012">
    <property type="entry name" value="PHOSPHOPANTETHEINE"/>
    <property type="match status" value="1"/>
</dbReference>
<comment type="cofactor">
    <cofactor evidence="1">
        <name>pantetheine 4'-phosphate</name>
        <dbReference type="ChEBI" id="CHEBI:47942"/>
    </cofactor>
</comment>
<dbReference type="Gene3D" id="3.40.50.150">
    <property type="entry name" value="Vaccinia Virus protein VP39"/>
    <property type="match status" value="1"/>
</dbReference>
<dbReference type="SUPFAM" id="SSF47336">
    <property type="entry name" value="ACP-like"/>
    <property type="match status" value="1"/>
</dbReference>
<dbReference type="PROSITE" id="PS50075">
    <property type="entry name" value="CARRIER"/>
    <property type="match status" value="1"/>
</dbReference>
<dbReference type="InterPro" id="IPR045851">
    <property type="entry name" value="AMP-bd_C_sf"/>
</dbReference>
<dbReference type="NCBIfam" id="TIGR01733">
    <property type="entry name" value="AA-adenyl-dom"/>
    <property type="match status" value="1"/>
</dbReference>
<dbReference type="PANTHER" id="PTHR45527:SF1">
    <property type="entry name" value="FATTY ACID SYNTHASE"/>
    <property type="match status" value="1"/>
</dbReference>
<evidence type="ECO:0000256" key="3">
    <source>
        <dbReference type="ARBA" id="ARBA00022553"/>
    </source>
</evidence>
<dbReference type="Pfam" id="PF00550">
    <property type="entry name" value="PP-binding"/>
    <property type="match status" value="1"/>
</dbReference>
<dbReference type="FunFam" id="3.40.50.980:FF:000001">
    <property type="entry name" value="Non-ribosomal peptide synthetase"/>
    <property type="match status" value="1"/>
</dbReference>
<dbReference type="InterPro" id="IPR029063">
    <property type="entry name" value="SAM-dependent_MTases_sf"/>
</dbReference>
<dbReference type="InterPro" id="IPR010071">
    <property type="entry name" value="AA_adenyl_dom"/>
</dbReference>
<dbReference type="Gene3D" id="2.30.38.10">
    <property type="entry name" value="Luciferase, Domain 3"/>
    <property type="match status" value="1"/>
</dbReference>
<dbReference type="FunFam" id="1.10.1200.10:FF:000005">
    <property type="entry name" value="Nonribosomal peptide synthetase 1"/>
    <property type="match status" value="1"/>
</dbReference>
<dbReference type="InterPro" id="IPR000873">
    <property type="entry name" value="AMP-dep_synth/lig_dom"/>
</dbReference>
<dbReference type="RefSeq" id="WP_161975810.1">
    <property type="nucleotide sequence ID" value="NZ_BIFR01000002.1"/>
</dbReference>
<keyword evidence="4" id="KW-0677">Repeat</keyword>
<dbReference type="CDD" id="cd17646">
    <property type="entry name" value="A_NRPS_AB3403-like"/>
    <property type="match status" value="1"/>
</dbReference>
<evidence type="ECO:0000256" key="1">
    <source>
        <dbReference type="ARBA" id="ARBA00001957"/>
    </source>
</evidence>
<reference evidence="7" key="1">
    <citation type="submission" date="2018-12" db="EMBL/GenBank/DDBJ databases">
        <title>Tengunoibacter tsumagoiensis gen. nov., sp. nov., Dictyobacter kobayashii sp. nov., D. alpinus sp. nov., and D. joshuensis sp. nov. and description of Dictyobacteraceae fam. nov. within the order Ktedonobacterales isolated from Tengu-no-mugimeshi.</title>
        <authorList>
            <person name="Wang C.M."/>
            <person name="Zheng Y."/>
            <person name="Sakai Y."/>
            <person name="Toyoda A."/>
            <person name="Minakuchi Y."/>
            <person name="Abe K."/>
            <person name="Yokota A."/>
            <person name="Yabe S."/>
        </authorList>
    </citation>
    <scope>NUCLEOTIDE SEQUENCE [LARGE SCALE GENOMIC DNA]</scope>
    <source>
        <strain evidence="7">Uno3</strain>
    </source>
</reference>
<dbReference type="InterPro" id="IPR009081">
    <property type="entry name" value="PP-bd_ACP"/>
</dbReference>
<organism evidence="6 7">
    <name type="scientific">Tengunoibacter tsumagoiensis</name>
    <dbReference type="NCBI Taxonomy" id="2014871"/>
    <lineage>
        <taxon>Bacteria</taxon>
        <taxon>Bacillati</taxon>
        <taxon>Chloroflexota</taxon>
        <taxon>Ktedonobacteria</taxon>
        <taxon>Ktedonobacterales</taxon>
        <taxon>Dictyobacteraceae</taxon>
        <taxon>Tengunoibacter</taxon>
    </lineage>
</organism>
<dbReference type="Gene3D" id="1.10.1200.10">
    <property type="entry name" value="ACP-like"/>
    <property type="match status" value="1"/>
</dbReference>
<evidence type="ECO:0000259" key="5">
    <source>
        <dbReference type="PROSITE" id="PS50075"/>
    </source>
</evidence>
<dbReference type="Pfam" id="PF00668">
    <property type="entry name" value="Condensation"/>
    <property type="match status" value="2"/>
</dbReference>
<dbReference type="FunFam" id="3.40.50.980:FF:000002">
    <property type="entry name" value="Enterobactin synthetase component F"/>
    <property type="match status" value="1"/>
</dbReference>
<evidence type="ECO:0000313" key="7">
    <source>
        <dbReference type="Proteomes" id="UP000287352"/>
    </source>
</evidence>
<keyword evidence="3" id="KW-0597">Phosphoprotein</keyword>
<dbReference type="GO" id="GO:0009403">
    <property type="term" value="P:toxin biosynthetic process"/>
    <property type="evidence" value="ECO:0007669"/>
    <property type="project" value="UniProtKB-ARBA"/>
</dbReference>
<dbReference type="InterPro" id="IPR013217">
    <property type="entry name" value="Methyltransf_12"/>
</dbReference>
<feature type="domain" description="Carrier" evidence="5">
    <location>
        <begin position="1439"/>
        <end position="1513"/>
    </location>
</feature>
<sequence length="2027" mass="231192">MSPSEHRLQRRTELSAEKQAQLARLKQGIRRAPTEGERIIPRHQRVAELSFAQQRLWFLNELLTDSSAYTVSIALRATGYLHAAAFERSLAELIRRHESLRTTFPLENGTPVQHIAPTQPTPLRFLDLRALPLSPREETLQQIIQTETARPFQLAQGPLFRALLIYLSANEYAIHITMHHIISDTWSISIFIRELTLLYEAFIHDQPSPLLDLPIHYADFAFWQRERLHDQAHNQQLIYWKKQLSGIPASLELPFDYARPTQQLTRGAREISYLPKELVDQVRQLSQQENVTVFMTLLSAFALLLARHSQQDEIVIGTPIAGRTQKELEGIIGCFINTLVLRVDLTGDPTFQQLLARVRTTTLDAYQNQDIPFELLVEALQPERATNRTPLFQVMMTFQNVPSTTLQMTDIAFKPLLGAYTQTAKFDLWLSLSEGAEGIQATFEYSTDLFRAETIQAFIQRFHFLLATLVARPEQRISQYRVLQDAERERVLTQWNQTNYDYQLNHLCLACLLREQALQTPDAPAVSFQNQTLTYQCLLDRIDQLVDRLHQLGVGAEDVVAVYLPRSLELILALHAIIHAGAAYLPLDPGLPSERLRFLVQQSRPSLLLTTSALTRTLQTHLAADLLPSLCLDTLPRTSSTPSRGPCTIQPASLCYVLYTSGSTGRPKGVMIPHQGIVNRLLWMQQTYALSQSDRVLQKTPATFDVSVWELFWPLLVGACLVIAEPEGHRDPEYLLHILAEQAISTTHFVPTMLQEWLTLLNASGRAQVQLPALQRIICSGEELPYTMLIQAQQRFPSVQIANLYGPTEASVDVSYWHAGGHADRQRVPIGRPIANLQLYVVDGNLEPVPIGVVGELYISGIGLGRGYLNRPDLTADRFIPDSWSKQPGSRTYRTGDLVRRLAGGELEYVGRVDQQIKIRGVRIELGEIENVLRQAPLIMDAVAVVASDPDEYKQLYGYLVPAPALETLSDLTKVISTHQQSGEWTEEMSALWSEQRADTATSWHESEEHRALPGEELQAWIAMTVAHIRAFHPQKILEIGCGNGSLLLPLLAHCQHYVGSDSSPQTLHLLQQEIQHQGREAQVQLLARPADDFSGLIPGEFDTVVLNSVLQYFPDLAYLLTVLEHAISLVQPGGQIFLGDIRSLPLLEAFYAARELEQSPAGTTAHQFQLQIQQWVKQEKELVFDPLFFYALTRHFAAIRKVDIHVKRGYLNTITAFRYDVVLHIGAESLPASSQEITWLDWQTIGMSLTRLQALVTESRPNLLAFTGIPNARVLSATRLVTQLEAEPARPLTSIRHELLCQAFHLEGIEPEDLWILARRNGYQMDLRWTPQRKDGSFDLLLWREQALDQSRPLPLSKQYQSFAPLESYVNNPIKIRREQLLLAMVRTYARQYLTDYMVPSALFLIEKIPTTASGKVDRKALPVPSSLPLARAENIVKPRTPLERTLAQLWAQVLKLEQVGIHNNFFEIGGDSIRCIQIVSRLRDLGVEIPISYMFQYQTISELATMIEPVQPLIPAAEENPSQTPQSLTQITLEHTATATASQPLTQITLEPTATATDDQTLTLHQYEQIAQAYPDAEMIYPLTPMQRNMLHWRLNYSRPGLYVTDLCLPLKDSYLNLPALEQAWQQTIADIPVLRTTFVWEELQEPLQIVHTQAQFAIEVKDWQHLPEQEQKEQLETLIQSVRAENFTLTHTPQMRVILIRTDSQTYQWYWCFNYMLQDGWSYSLIMKKFFAYYHDLCEGKAIVPSKEQQKPYRDFIAWLQHQDHQKIREFWCSMLANVQEPFTFADKISYRPSTLTGYTKQERLLTVATTNALYLLTRQNHLTLNTLVQGAWGLLLSVYSQQEQVLFGSIVSGRPAEIAGVEYMIGFFNHLSPVWLQIERDQSLLTWLKSHQDRQFAAHQFEHVALIDLQRWLQLPEHIPLFDSYVVFENFPRDESVARHMTQWSTGLAKALAQTEQALRIEVLPIPTMYLSMSYSRSIFNDECIAHLLQQLQRVLELMISHIELPISTVLSHLEKERTYVNE</sequence>
<evidence type="ECO:0000313" key="6">
    <source>
        <dbReference type="EMBL" id="GCE15705.1"/>
    </source>
</evidence>
<dbReference type="GO" id="GO:0043041">
    <property type="term" value="P:amino acid activation for nonribosomal peptide biosynthetic process"/>
    <property type="evidence" value="ECO:0007669"/>
    <property type="project" value="TreeGrafter"/>
</dbReference>
<dbReference type="CDD" id="cd19531">
    <property type="entry name" value="LCL_NRPS-like"/>
    <property type="match status" value="1"/>
</dbReference>